<protein>
    <submittedName>
        <fullName evidence="5">WD repeat-containing protein 7</fullName>
    </submittedName>
</protein>
<gene>
    <name evidence="5" type="primary">WDR7</name>
    <name evidence="5" type="ORF">KI688_008849</name>
</gene>
<dbReference type="EMBL" id="JAHRHY010000030">
    <property type="protein sequence ID" value="KAG9060821.1"/>
    <property type="molecule type" value="Genomic_DNA"/>
</dbReference>
<organism evidence="5 6">
    <name type="scientific">Linnemannia hyalina</name>
    <dbReference type="NCBI Taxonomy" id="64524"/>
    <lineage>
        <taxon>Eukaryota</taxon>
        <taxon>Fungi</taxon>
        <taxon>Fungi incertae sedis</taxon>
        <taxon>Mucoromycota</taxon>
        <taxon>Mortierellomycotina</taxon>
        <taxon>Mortierellomycetes</taxon>
        <taxon>Mortierellales</taxon>
        <taxon>Mortierellaceae</taxon>
        <taxon>Linnemannia</taxon>
    </lineage>
</organism>
<evidence type="ECO:0000256" key="3">
    <source>
        <dbReference type="PROSITE-ProRule" id="PRU00221"/>
    </source>
</evidence>
<dbReference type="OrthoDB" id="338622at2759"/>
<dbReference type="Gene3D" id="2.130.10.10">
    <property type="entry name" value="YVTN repeat-like/Quinoprotein amine dehydrogenase"/>
    <property type="match status" value="1"/>
</dbReference>
<dbReference type="Proteomes" id="UP000707451">
    <property type="component" value="Unassembled WGS sequence"/>
</dbReference>
<dbReference type="SMART" id="SM00320">
    <property type="entry name" value="WD40"/>
    <property type="match status" value="1"/>
</dbReference>
<feature type="repeat" description="WD" evidence="3">
    <location>
        <begin position="289"/>
        <end position="326"/>
    </location>
</feature>
<evidence type="ECO:0000313" key="5">
    <source>
        <dbReference type="EMBL" id="KAG9060821.1"/>
    </source>
</evidence>
<evidence type="ECO:0000313" key="6">
    <source>
        <dbReference type="Proteomes" id="UP000707451"/>
    </source>
</evidence>
<dbReference type="InterPro" id="IPR036322">
    <property type="entry name" value="WD40_repeat_dom_sf"/>
</dbReference>
<evidence type="ECO:0000256" key="2">
    <source>
        <dbReference type="ARBA" id="ARBA00022737"/>
    </source>
</evidence>
<dbReference type="PROSITE" id="PS50082">
    <property type="entry name" value="WD_REPEATS_2"/>
    <property type="match status" value="1"/>
</dbReference>
<dbReference type="InterPro" id="IPR015943">
    <property type="entry name" value="WD40/YVTN_repeat-like_dom_sf"/>
</dbReference>
<dbReference type="InterPro" id="IPR049916">
    <property type="entry name" value="WDR72-like"/>
</dbReference>
<keyword evidence="6" id="KW-1185">Reference proteome</keyword>
<reference evidence="5" key="1">
    <citation type="submission" date="2021-06" db="EMBL/GenBank/DDBJ databases">
        <title>Genome Sequence of Mortierella hyaline Strain SCG-10, a Cold-Adapted, Nitrate-Reducing Fungus Isolated from Soil in Minnesota, USA.</title>
        <authorList>
            <person name="Aldossari N."/>
        </authorList>
    </citation>
    <scope>NUCLEOTIDE SEQUENCE</scope>
    <source>
        <strain evidence="5">SCG-10</strain>
    </source>
</reference>
<dbReference type="InterPro" id="IPR019775">
    <property type="entry name" value="WD40_repeat_CS"/>
</dbReference>
<keyword evidence="1 3" id="KW-0853">WD repeat</keyword>
<feature type="region of interest" description="Disordered" evidence="4">
    <location>
        <begin position="437"/>
        <end position="482"/>
    </location>
</feature>
<sequence length="537" mass="57865">MASASLSIPIAFWSQSTPTATISTTFACEGYVVAGLEEGLIWVFKATCGPTDAGPPEDIVSLDVEGAKGLMELANLTSPFWIGFARRETVSGPKFILCAGLSNEACILDSTSLEVVRVWGGHQDWVYCTALPGDGIVHSSLAHTNIKAEFSRCQRIASCRYGSLTPPVSRHSKVDVLEHSAMEPRYEIPSGESSVGATATVSDWRPPSDYPPSVMGFIAPVPICLDTTLINPKAKSLTSPSVTFSTMLNDTLVALGHDSGDIRVCPVDEALLDLASGFVNEHAKETTVLKGHIGPISSIFTTDDLMGRSFILSGGKDCSARIWNIDIYLFGGYEHALVSIQWRPPEDYIVLWHADETAFVWQMQTGHLDRIVKGETARAIMADSRWKVCEISPRRPTSSKRAFDCMTVPLGVPGSKATVPVVVMNLKYVLGILSPTRNTDQQSDQPGSKSSAVSPPEPQTSARHRRIFSGQSRASAKAKPGAVEEPVVLSEMAQQCLRAAKVVLGLLITEDDAYAVSIRNLLNIPPPTKTIALGLRG</sequence>
<comment type="caution">
    <text evidence="5">The sequence shown here is derived from an EMBL/GenBank/DDBJ whole genome shotgun (WGS) entry which is preliminary data.</text>
</comment>
<feature type="compositionally biased region" description="Polar residues" evidence="4">
    <location>
        <begin position="437"/>
        <end position="453"/>
    </location>
</feature>
<dbReference type="SUPFAM" id="SSF50978">
    <property type="entry name" value="WD40 repeat-like"/>
    <property type="match status" value="1"/>
</dbReference>
<keyword evidence="2" id="KW-0677">Repeat</keyword>
<dbReference type="PROSITE" id="PS00678">
    <property type="entry name" value="WD_REPEATS_1"/>
    <property type="match status" value="1"/>
</dbReference>
<name>A0A9P8BMJ9_9FUNG</name>
<accession>A0A9P8BMJ9</accession>
<proteinExistence type="predicted"/>
<dbReference type="InterPro" id="IPR001680">
    <property type="entry name" value="WD40_rpt"/>
</dbReference>
<dbReference type="PANTHER" id="PTHR44099:SF4">
    <property type="entry name" value="RABCONNECTIN-3B, ISOFORM A"/>
    <property type="match status" value="1"/>
</dbReference>
<evidence type="ECO:0000256" key="1">
    <source>
        <dbReference type="ARBA" id="ARBA00022574"/>
    </source>
</evidence>
<dbReference type="PANTHER" id="PTHR44099">
    <property type="entry name" value="RABCONNECTIN-3B, ISOFORM A"/>
    <property type="match status" value="1"/>
</dbReference>
<dbReference type="GO" id="GO:0005737">
    <property type="term" value="C:cytoplasm"/>
    <property type="evidence" value="ECO:0007669"/>
    <property type="project" value="TreeGrafter"/>
</dbReference>
<evidence type="ECO:0000256" key="4">
    <source>
        <dbReference type="SAM" id="MobiDB-lite"/>
    </source>
</evidence>
<dbReference type="AlphaFoldDB" id="A0A9P8BMJ9"/>